<dbReference type="EMBL" id="PYNS01000002">
    <property type="protein sequence ID" value="PSV12836.1"/>
    <property type="molecule type" value="Genomic_DNA"/>
</dbReference>
<evidence type="ECO:0000256" key="1">
    <source>
        <dbReference type="ARBA" id="ARBA00008416"/>
    </source>
</evidence>
<dbReference type="Pfam" id="PF05726">
    <property type="entry name" value="Pirin_C"/>
    <property type="match status" value="1"/>
</dbReference>
<dbReference type="Gene3D" id="2.60.120.10">
    <property type="entry name" value="Jelly Rolls"/>
    <property type="match status" value="2"/>
</dbReference>
<evidence type="ECO:0000313" key="5">
    <source>
        <dbReference type="EMBL" id="PSV12836.1"/>
    </source>
</evidence>
<evidence type="ECO:0000259" key="3">
    <source>
        <dbReference type="Pfam" id="PF02678"/>
    </source>
</evidence>
<dbReference type="InterPro" id="IPR014710">
    <property type="entry name" value="RmlC-like_jellyroll"/>
</dbReference>
<sequence>MSRKIAAIRHGVKHGDIITYIDNHHLPDTNPFILWDHYISTNRAHSELDFHGHSGIDAISYPVVGSINNCDSITGKSQIKSGDLQLTTCGHGMAHKSQMKHHHGTAEAFQMWTASPPNQQGEMVIPSSTQINSEHLPLIEDIHATTKVLIGSYEGTDSPVQHSCNIIYLDIIISSYGCWTFSPPETHLAGFIYVRSGQAYVTNNQLNPNQMGIFEHSTQPIKVLTTNHSARFFIALGQPLSQPFITQGGSVHTSDENLTQALNNIKLCIKTLKQEQ</sequence>
<dbReference type="Pfam" id="PF02678">
    <property type="entry name" value="Pirin"/>
    <property type="match status" value="1"/>
</dbReference>
<dbReference type="PIRSF" id="PIRSF006232">
    <property type="entry name" value="Pirin"/>
    <property type="match status" value="1"/>
</dbReference>
<proteinExistence type="inferred from homology"/>
<dbReference type="Proteomes" id="UP000240530">
    <property type="component" value="Unassembled WGS sequence"/>
</dbReference>
<comment type="caution">
    <text evidence="5">The sequence shown here is derived from an EMBL/GenBank/DDBJ whole genome shotgun (WGS) entry which is preliminary data.</text>
</comment>
<feature type="domain" description="Pirin N-terminal" evidence="3">
    <location>
        <begin position="23"/>
        <end position="112"/>
    </location>
</feature>
<dbReference type="InterPro" id="IPR003829">
    <property type="entry name" value="Pirin_N_dom"/>
</dbReference>
<comment type="similarity">
    <text evidence="1 2">Belongs to the pirin family.</text>
</comment>
<reference evidence="5 6" key="1">
    <citation type="submission" date="2018-03" db="EMBL/GenBank/DDBJ databases">
        <title>Whole genome sequencing of Histamine producing bacteria.</title>
        <authorList>
            <person name="Butler K."/>
        </authorList>
    </citation>
    <scope>NUCLEOTIDE SEQUENCE [LARGE SCALE GENOMIC DNA]</scope>
    <source>
        <strain evidence="5 6">Res.4.1</strain>
    </source>
</reference>
<dbReference type="AlphaFoldDB" id="A0A2T3KYE7"/>
<dbReference type="InterPro" id="IPR011051">
    <property type="entry name" value="RmlC_Cupin_sf"/>
</dbReference>
<dbReference type="PANTHER" id="PTHR13903:SF8">
    <property type="entry name" value="PIRIN"/>
    <property type="match status" value="1"/>
</dbReference>
<organism evidence="5 6">
    <name type="scientific">Photobacterium leiognathi subsp. mandapamensis</name>
    <name type="common">Photobacterium mandapamensis</name>
    <dbReference type="NCBI Taxonomy" id="48408"/>
    <lineage>
        <taxon>Bacteria</taxon>
        <taxon>Pseudomonadati</taxon>
        <taxon>Pseudomonadota</taxon>
        <taxon>Gammaproteobacteria</taxon>
        <taxon>Vibrionales</taxon>
        <taxon>Vibrionaceae</taxon>
        <taxon>Photobacterium</taxon>
    </lineage>
</organism>
<dbReference type="SUPFAM" id="SSF51182">
    <property type="entry name" value="RmlC-like cupins"/>
    <property type="match status" value="1"/>
</dbReference>
<dbReference type="PANTHER" id="PTHR13903">
    <property type="entry name" value="PIRIN-RELATED"/>
    <property type="match status" value="1"/>
</dbReference>
<dbReference type="InterPro" id="IPR008778">
    <property type="entry name" value="Pirin_C_dom"/>
</dbReference>
<evidence type="ECO:0000259" key="4">
    <source>
        <dbReference type="Pfam" id="PF05726"/>
    </source>
</evidence>
<dbReference type="RefSeq" id="WP_107184309.1">
    <property type="nucleotide sequence ID" value="NZ_JAWQGC010000007.1"/>
</dbReference>
<feature type="domain" description="Pirin C-terminal" evidence="4">
    <location>
        <begin position="184"/>
        <end position="263"/>
    </location>
</feature>
<gene>
    <name evidence="5" type="ORF">C0W93_03735</name>
</gene>
<accession>A0A2T3KYE7</accession>
<evidence type="ECO:0000256" key="2">
    <source>
        <dbReference type="RuleBase" id="RU003457"/>
    </source>
</evidence>
<name>A0A2T3KYE7_PHOLD</name>
<dbReference type="InterPro" id="IPR012093">
    <property type="entry name" value="Pirin"/>
</dbReference>
<evidence type="ECO:0000313" key="6">
    <source>
        <dbReference type="Proteomes" id="UP000240530"/>
    </source>
</evidence>
<protein>
    <submittedName>
        <fullName evidence="5">Nuclease PIN</fullName>
    </submittedName>
</protein>